<evidence type="ECO:0000313" key="6">
    <source>
        <dbReference type="Proteomes" id="UP000610960"/>
    </source>
</evidence>
<comment type="subcellular location">
    <subcellularLocation>
        <location evidence="4">Cytoplasm</location>
    </subcellularLocation>
</comment>
<dbReference type="GO" id="GO:0048500">
    <property type="term" value="C:signal recognition particle"/>
    <property type="evidence" value="ECO:0007669"/>
    <property type="project" value="UniProtKB-UniRule"/>
</dbReference>
<dbReference type="InterPro" id="IPR022938">
    <property type="entry name" value="SRP19_arc-type"/>
</dbReference>
<dbReference type="Gene3D" id="3.30.56.30">
    <property type="entry name" value="Signal recognition particle, SRP19-like subunit"/>
    <property type="match status" value="1"/>
</dbReference>
<reference evidence="5" key="1">
    <citation type="journal article" date="2014" name="Int. J. Syst. Evol. Microbiol.">
        <title>Complete genome sequence of Corynebacterium casei LMG S-19264T (=DSM 44701T), isolated from a smear-ripened cheese.</title>
        <authorList>
            <consortium name="US DOE Joint Genome Institute (JGI-PGF)"/>
            <person name="Walter F."/>
            <person name="Albersmeier A."/>
            <person name="Kalinowski J."/>
            <person name="Ruckert C."/>
        </authorList>
    </citation>
    <scope>NUCLEOTIDE SEQUENCE</scope>
    <source>
        <strain evidence="5">JCM 10088</strain>
    </source>
</reference>
<comment type="similarity">
    <text evidence="4">Belongs to the SRP19 family.</text>
</comment>
<accession>A0A830GUZ1</accession>
<comment type="function">
    <text evidence="4">Involved in targeting and insertion of nascent membrane proteins into the cytoplasmic membrane. Binds directly to 7S RNA and mediates binding of the 54 kDa subunit of the SRP.</text>
</comment>
<keyword evidence="3 4" id="KW-0687">Ribonucleoprotein</keyword>
<organism evidence="5 6">
    <name type="scientific">Thermocladium modestius</name>
    <dbReference type="NCBI Taxonomy" id="62609"/>
    <lineage>
        <taxon>Archaea</taxon>
        <taxon>Thermoproteota</taxon>
        <taxon>Thermoprotei</taxon>
        <taxon>Thermoproteales</taxon>
        <taxon>Thermoproteaceae</taxon>
        <taxon>Thermocladium</taxon>
    </lineage>
</organism>
<reference evidence="5" key="2">
    <citation type="submission" date="2020-09" db="EMBL/GenBank/DDBJ databases">
        <authorList>
            <person name="Sun Q."/>
            <person name="Ohkuma M."/>
        </authorList>
    </citation>
    <scope>NUCLEOTIDE SEQUENCE</scope>
    <source>
        <strain evidence="5">JCM 10088</strain>
    </source>
</reference>
<dbReference type="GO" id="GO:0006614">
    <property type="term" value="P:SRP-dependent cotranslational protein targeting to membrane"/>
    <property type="evidence" value="ECO:0007669"/>
    <property type="project" value="InterPro"/>
</dbReference>
<dbReference type="Proteomes" id="UP000610960">
    <property type="component" value="Unassembled WGS sequence"/>
</dbReference>
<keyword evidence="1 4" id="KW-0963">Cytoplasm</keyword>
<keyword evidence="6" id="KW-1185">Reference proteome</keyword>
<gene>
    <name evidence="4" type="primary">srp19</name>
    <name evidence="5" type="ORF">GCM10007981_09040</name>
</gene>
<dbReference type="InterPro" id="IPR036521">
    <property type="entry name" value="SRP19-like_sf"/>
</dbReference>
<keyword evidence="2 4" id="KW-0733">Signal recognition particle</keyword>
<sequence>MRGLMRRNRLIVWRVNLAAIPRRRGRAVPKNLAIKDPSLEEIANAMRRLGLEPETHPEKRYPSLWFDESVNGYVSAVKSEDVKRRRILIEIARIIKTSREAEARS</sequence>
<evidence type="ECO:0000256" key="2">
    <source>
        <dbReference type="ARBA" id="ARBA00023135"/>
    </source>
</evidence>
<evidence type="ECO:0000256" key="3">
    <source>
        <dbReference type="ARBA" id="ARBA00023274"/>
    </source>
</evidence>
<comment type="subunit">
    <text evidence="4">Part of the signal recognition particle protein translocation system, which is composed of SRP and FtsY. Archaeal SRP consists of a 7S RNA molecule of 300 nucleotides and two protein subunits: SRP54 and SRP19.</text>
</comment>
<comment type="caution">
    <text evidence="5">The sequence shown here is derived from an EMBL/GenBank/DDBJ whole genome shotgun (WGS) entry which is preliminary data.</text>
</comment>
<keyword evidence="4" id="KW-0694">RNA-binding</keyword>
<dbReference type="GO" id="GO:0008312">
    <property type="term" value="F:7S RNA binding"/>
    <property type="evidence" value="ECO:0007669"/>
    <property type="project" value="UniProtKB-UniRule"/>
</dbReference>
<name>A0A830GUZ1_9CREN</name>
<dbReference type="AlphaFoldDB" id="A0A830GUZ1"/>
<dbReference type="InterPro" id="IPR002778">
    <property type="entry name" value="Signal_recog_particle_SRP19"/>
</dbReference>
<dbReference type="HAMAP" id="MF_00305">
    <property type="entry name" value="SRP19"/>
    <property type="match status" value="1"/>
</dbReference>
<evidence type="ECO:0000313" key="5">
    <source>
        <dbReference type="EMBL" id="GGP20540.1"/>
    </source>
</evidence>
<proteinExistence type="inferred from homology"/>
<evidence type="ECO:0000256" key="4">
    <source>
        <dbReference type="HAMAP-Rule" id="MF_00305"/>
    </source>
</evidence>
<protein>
    <recommendedName>
        <fullName evidence="4">Signal recognition particle 19 kDa protein</fullName>
        <shortName evidence="4">SRP19</shortName>
    </recommendedName>
</protein>
<dbReference type="SUPFAM" id="SSF69695">
    <property type="entry name" value="SRP19"/>
    <property type="match status" value="1"/>
</dbReference>
<dbReference type="Pfam" id="PF01922">
    <property type="entry name" value="SRP19"/>
    <property type="match status" value="1"/>
</dbReference>
<dbReference type="EMBL" id="BMNL01000002">
    <property type="protein sequence ID" value="GGP20540.1"/>
    <property type="molecule type" value="Genomic_DNA"/>
</dbReference>
<evidence type="ECO:0000256" key="1">
    <source>
        <dbReference type="ARBA" id="ARBA00022490"/>
    </source>
</evidence>